<name>X1GV83_9ZZZZ</name>
<comment type="caution">
    <text evidence="2">The sequence shown here is derived from an EMBL/GenBank/DDBJ whole genome shotgun (WGS) entry which is preliminary data.</text>
</comment>
<dbReference type="InterPro" id="IPR052024">
    <property type="entry name" value="Methanogen_methyltrans"/>
</dbReference>
<dbReference type="GO" id="GO:0006779">
    <property type="term" value="P:porphyrin-containing compound biosynthetic process"/>
    <property type="evidence" value="ECO:0007669"/>
    <property type="project" value="InterPro"/>
</dbReference>
<evidence type="ECO:0000259" key="1">
    <source>
        <dbReference type="Pfam" id="PF01208"/>
    </source>
</evidence>
<dbReference type="GO" id="GO:0004853">
    <property type="term" value="F:uroporphyrinogen decarboxylase activity"/>
    <property type="evidence" value="ECO:0007669"/>
    <property type="project" value="InterPro"/>
</dbReference>
<dbReference type="Gene3D" id="3.20.20.210">
    <property type="match status" value="1"/>
</dbReference>
<dbReference type="SUPFAM" id="SSF51726">
    <property type="entry name" value="UROD/MetE-like"/>
    <property type="match status" value="1"/>
</dbReference>
<dbReference type="PANTHER" id="PTHR47099">
    <property type="entry name" value="METHYLCOBAMIDE:COM METHYLTRANSFERASE MTBA"/>
    <property type="match status" value="1"/>
</dbReference>
<proteinExistence type="predicted"/>
<dbReference type="InterPro" id="IPR000257">
    <property type="entry name" value="Uroporphyrinogen_deCOase"/>
</dbReference>
<evidence type="ECO:0000313" key="2">
    <source>
        <dbReference type="EMBL" id="GAH36928.1"/>
    </source>
</evidence>
<dbReference type="AlphaFoldDB" id="X1GV83"/>
<dbReference type="Pfam" id="PF01208">
    <property type="entry name" value="URO-D"/>
    <property type="match status" value="1"/>
</dbReference>
<feature type="non-terminal residue" evidence="2">
    <location>
        <position position="240"/>
    </location>
</feature>
<gene>
    <name evidence="2" type="ORF">S03H2_15932</name>
</gene>
<dbReference type="PANTHER" id="PTHR47099:SF1">
    <property type="entry name" value="METHYLCOBAMIDE:COM METHYLTRANSFERASE MTBA"/>
    <property type="match status" value="1"/>
</dbReference>
<accession>X1GV83</accession>
<sequence length="240" mass="27314">MHFQEDAKKLFGNTEYAIVGDARAGSLFERNWYLTGIERFLTDMLLNQEFIEKLLAISLEIQEKKISKFLDAVGNYIQVLALNGDLAMQTGPLMSPDLYRKVIKPYHEKLHRLVKSKTNAKIFRHCCGSVVPFISDFIEYRIDAIHPVQVSAKDMDTKKLKEKFGDKISFWGGIETQHVLPYGTVEDVEKEVKRRIHDLAPGGGYVLAAVHNIQRDVPPENIVAMFKAAKDYGKYPIKLG</sequence>
<feature type="domain" description="Uroporphyrinogen decarboxylase (URO-D)" evidence="1">
    <location>
        <begin position="33"/>
        <end position="232"/>
    </location>
</feature>
<protein>
    <recommendedName>
        <fullName evidence="1">Uroporphyrinogen decarboxylase (URO-D) domain-containing protein</fullName>
    </recommendedName>
</protein>
<dbReference type="InterPro" id="IPR038071">
    <property type="entry name" value="UROD/MetE-like_sf"/>
</dbReference>
<dbReference type="EMBL" id="BARU01008111">
    <property type="protein sequence ID" value="GAH36928.1"/>
    <property type="molecule type" value="Genomic_DNA"/>
</dbReference>
<reference evidence="2" key="1">
    <citation type="journal article" date="2014" name="Front. Microbiol.">
        <title>High frequency of phylogenetically diverse reductive dehalogenase-homologous genes in deep subseafloor sedimentary metagenomes.</title>
        <authorList>
            <person name="Kawai M."/>
            <person name="Futagami T."/>
            <person name="Toyoda A."/>
            <person name="Takaki Y."/>
            <person name="Nishi S."/>
            <person name="Hori S."/>
            <person name="Arai W."/>
            <person name="Tsubouchi T."/>
            <person name="Morono Y."/>
            <person name="Uchiyama I."/>
            <person name="Ito T."/>
            <person name="Fujiyama A."/>
            <person name="Inagaki F."/>
            <person name="Takami H."/>
        </authorList>
    </citation>
    <scope>NUCLEOTIDE SEQUENCE</scope>
    <source>
        <strain evidence="2">Expedition CK06-06</strain>
    </source>
</reference>
<organism evidence="2">
    <name type="scientific">marine sediment metagenome</name>
    <dbReference type="NCBI Taxonomy" id="412755"/>
    <lineage>
        <taxon>unclassified sequences</taxon>
        <taxon>metagenomes</taxon>
        <taxon>ecological metagenomes</taxon>
    </lineage>
</organism>